<evidence type="ECO:0000313" key="2">
    <source>
        <dbReference type="EMBL" id="RYQ86473.1"/>
    </source>
</evidence>
<keyword evidence="3" id="KW-1185">Reference proteome</keyword>
<reference evidence="2 3" key="1">
    <citation type="submission" date="2019-01" db="EMBL/GenBank/DDBJ databases">
        <title>Sequencing of cultivated peanut Arachis hypogaea provides insights into genome evolution and oil improvement.</title>
        <authorList>
            <person name="Chen X."/>
        </authorList>
    </citation>
    <scope>NUCLEOTIDE SEQUENCE [LARGE SCALE GENOMIC DNA]</scope>
    <source>
        <strain evidence="3">cv. Fuhuasheng</strain>
        <tissue evidence="2">Leaves</tissue>
    </source>
</reference>
<protein>
    <recommendedName>
        <fullName evidence="1">C2 domain-containing protein</fullName>
    </recommendedName>
</protein>
<dbReference type="PROSITE" id="PS50004">
    <property type="entry name" value="C2"/>
    <property type="match status" value="1"/>
</dbReference>
<comment type="caution">
    <text evidence="2">The sequence shown here is derived from an EMBL/GenBank/DDBJ whole genome shotgun (WGS) entry which is preliminary data.</text>
</comment>
<dbReference type="InterPro" id="IPR035892">
    <property type="entry name" value="C2_domain_sf"/>
</dbReference>
<dbReference type="AlphaFoldDB" id="A0A444XAA8"/>
<feature type="domain" description="C2" evidence="1">
    <location>
        <begin position="1"/>
        <end position="123"/>
    </location>
</feature>
<gene>
    <name evidence="2" type="ORF">Ahy_B10g106144</name>
</gene>
<dbReference type="Proteomes" id="UP000289738">
    <property type="component" value="Chromosome B10"/>
</dbReference>
<dbReference type="InterPro" id="IPR000008">
    <property type="entry name" value="C2_dom"/>
</dbReference>
<dbReference type="SUPFAM" id="SSF49562">
    <property type="entry name" value="C2 domain (Calcium/lipid-binding domain, CaLB)"/>
    <property type="match status" value="1"/>
</dbReference>
<dbReference type="PANTHER" id="PTHR31425:SF50">
    <property type="entry name" value="FT-INTERACTING PROTEIN 3-RELATED"/>
    <property type="match status" value="1"/>
</dbReference>
<dbReference type="Gene3D" id="2.60.40.150">
    <property type="entry name" value="C2 domain"/>
    <property type="match status" value="1"/>
</dbReference>
<proteinExistence type="predicted"/>
<dbReference type="SMART" id="SM00239">
    <property type="entry name" value="C2"/>
    <property type="match status" value="1"/>
</dbReference>
<dbReference type="EMBL" id="SDMP01000020">
    <property type="protein sequence ID" value="RYQ86473.1"/>
    <property type="molecule type" value="Genomic_DNA"/>
</dbReference>
<evidence type="ECO:0000313" key="3">
    <source>
        <dbReference type="Proteomes" id="UP000289738"/>
    </source>
</evidence>
<organism evidence="2 3">
    <name type="scientific">Arachis hypogaea</name>
    <name type="common">Peanut</name>
    <dbReference type="NCBI Taxonomy" id="3818"/>
    <lineage>
        <taxon>Eukaryota</taxon>
        <taxon>Viridiplantae</taxon>
        <taxon>Streptophyta</taxon>
        <taxon>Embryophyta</taxon>
        <taxon>Tracheophyta</taxon>
        <taxon>Spermatophyta</taxon>
        <taxon>Magnoliopsida</taxon>
        <taxon>eudicotyledons</taxon>
        <taxon>Gunneridae</taxon>
        <taxon>Pentapetalae</taxon>
        <taxon>rosids</taxon>
        <taxon>fabids</taxon>
        <taxon>Fabales</taxon>
        <taxon>Fabaceae</taxon>
        <taxon>Papilionoideae</taxon>
        <taxon>50 kb inversion clade</taxon>
        <taxon>dalbergioids sensu lato</taxon>
        <taxon>Dalbergieae</taxon>
        <taxon>Pterocarpus clade</taxon>
        <taxon>Arachis</taxon>
    </lineage>
</organism>
<dbReference type="InterPro" id="IPR047259">
    <property type="entry name" value="QUIRKY-like"/>
</dbReference>
<evidence type="ECO:0000259" key="1">
    <source>
        <dbReference type="PROSITE" id="PS50004"/>
    </source>
</evidence>
<dbReference type="Pfam" id="PF00168">
    <property type="entry name" value="C2"/>
    <property type="match status" value="1"/>
</dbReference>
<dbReference type="PANTHER" id="PTHR31425">
    <property type="entry name" value="PHOSPHORIBOSYLANTHRANILATE TRANSFERASE ISOFORM 1"/>
    <property type="match status" value="1"/>
</dbReference>
<accession>A0A444XAA8</accession>
<sequence>MVTTGKLRVEILDARNLMPKDGFGSSSPYVVVRFGSQEYKTQTKVRDLNPVWNETLSFEIEPPLPNNNTVKFFRLNNRPRNDVISLKVKHDKSHGPTRRSGDLGEVCLDLKHFVERGEEVLRYYPLKRSIFKNMKGHIEFRDRYILLHYSIFKASIESNLISYDEAQLYSEKVNEIHM</sequence>
<name>A0A444XAA8_ARAHY</name>